<dbReference type="PANTHER" id="PTHR11550">
    <property type="entry name" value="CTP SYNTHASE"/>
    <property type="match status" value="1"/>
</dbReference>
<evidence type="ECO:0000256" key="9">
    <source>
        <dbReference type="ARBA" id="ARBA00022975"/>
    </source>
</evidence>
<keyword evidence="3 11" id="KW-0436">Ligase</keyword>
<dbReference type="Gene3D" id="3.40.50.880">
    <property type="match status" value="1"/>
</dbReference>
<evidence type="ECO:0000259" key="13">
    <source>
        <dbReference type="Pfam" id="PF06418"/>
    </source>
</evidence>
<dbReference type="HOGENOM" id="CLU_011675_5_0_0"/>
<dbReference type="Pfam" id="PF06418">
    <property type="entry name" value="CTP_synth_N"/>
    <property type="match status" value="1"/>
</dbReference>
<evidence type="ECO:0000256" key="5">
    <source>
        <dbReference type="ARBA" id="ARBA00022741"/>
    </source>
</evidence>
<dbReference type="FunCoup" id="D4H7S7">
    <property type="interactions" value="430"/>
</dbReference>
<evidence type="ECO:0000256" key="10">
    <source>
        <dbReference type="ARBA" id="ARBA00047781"/>
    </source>
</evidence>
<dbReference type="Gene3D" id="3.40.50.300">
    <property type="entry name" value="P-loop containing nucleotide triphosphate hydrolases"/>
    <property type="match status" value="1"/>
</dbReference>
<accession>D4H7S7</accession>
<feature type="binding site" evidence="11">
    <location>
        <begin position="186"/>
        <end position="191"/>
    </location>
    <ligand>
        <name>UTP</name>
        <dbReference type="ChEBI" id="CHEBI:46398"/>
    </ligand>
</feature>
<dbReference type="EMBL" id="CP001968">
    <property type="protein sequence ID" value="ADD68076.1"/>
    <property type="molecule type" value="Genomic_DNA"/>
</dbReference>
<comment type="miscellaneous">
    <text evidence="11">CTPSs have evolved a hybrid strategy for distinguishing between UTP and CTP. The overlapping regions of the product feedback inhibitory and substrate sites recognize a common feature in both compounds, the triphosphate moiety. To differentiate isosteric substrate and product pyrimidine rings, an additional pocket far from the expected kinase/ligase catalytic site, specifically recognizes the cytosine and ribose portions of the product inhibitor.</text>
</comment>
<dbReference type="CDD" id="cd03113">
    <property type="entry name" value="CTPS_N"/>
    <property type="match status" value="1"/>
</dbReference>
<comment type="catalytic activity">
    <reaction evidence="10 11">
        <text>UTP + L-glutamine + ATP + H2O = CTP + L-glutamate + ADP + phosphate + 2 H(+)</text>
        <dbReference type="Rhea" id="RHEA:26426"/>
        <dbReference type="ChEBI" id="CHEBI:15377"/>
        <dbReference type="ChEBI" id="CHEBI:15378"/>
        <dbReference type="ChEBI" id="CHEBI:29985"/>
        <dbReference type="ChEBI" id="CHEBI:30616"/>
        <dbReference type="ChEBI" id="CHEBI:37563"/>
        <dbReference type="ChEBI" id="CHEBI:43474"/>
        <dbReference type="ChEBI" id="CHEBI:46398"/>
        <dbReference type="ChEBI" id="CHEBI:58359"/>
        <dbReference type="ChEBI" id="CHEBI:456216"/>
        <dbReference type="EC" id="6.3.4.2"/>
    </reaction>
</comment>
<feature type="region of interest" description="Amidoligase domain" evidence="11">
    <location>
        <begin position="1"/>
        <end position="265"/>
    </location>
</feature>
<feature type="binding site" evidence="11">
    <location>
        <position position="71"/>
    </location>
    <ligand>
        <name>Mg(2+)</name>
        <dbReference type="ChEBI" id="CHEBI:18420"/>
    </ligand>
</feature>
<feature type="binding site" evidence="11">
    <location>
        <position position="240"/>
    </location>
    <ligand>
        <name>ATP</name>
        <dbReference type="ChEBI" id="CHEBI:30616"/>
    </ligand>
</feature>
<feature type="domain" description="Glutamine amidotransferase" evidence="12">
    <location>
        <begin position="300"/>
        <end position="525"/>
    </location>
</feature>
<sequence>MAKFVFTTGGVLSSLGKGITAASVGALLESRGYKVTIKKYDPYLNVDPGTMSPFQHGEVFVTEDGAETDLDLGHYERYLSTNTSKVSNITAGKIYKSVLDKERNGDYLGGTVQVIPHITDEIKENILKDSENYDIVIVEIGGTVGDIESLPFLEAIRQFKFDINEEDVCYMHLTLVPYIKSAGELKTKPTQHSVKTLREIGIQPDILVCRSEYPIEDSMKKKIALFCNVSKDAVVSCLDAKTIYEVPLTLKEQGIAALVLKKLNMDERVSDIRKWEEIVHRIKKPEGEVTIALVGKYVDLKDAYISINEALIHGGIANKLKVNVKRIDAEQLESGRKPDEFFKDVDGILIPGGFGERGIQGKINAINYARLKDIPLFGICLGLQCMLIEFARNVLKLENAHSVEFDADTEDPVIDYMIDQKTITQMGGTMRLGAYECTLDEDSTAFKAYGQKMISERHRHRLEFNNKYKDAMISNGFSLIGVNEERGLAEMFELKSHRWFLGCQFHPEFKSKPFYPHPLFSSFIEAAHAYQEDNCESNCK</sequence>
<evidence type="ECO:0000256" key="6">
    <source>
        <dbReference type="ARBA" id="ARBA00022840"/>
    </source>
</evidence>
<feature type="binding site" evidence="11">
    <location>
        <position position="404"/>
    </location>
    <ligand>
        <name>L-glutamine</name>
        <dbReference type="ChEBI" id="CHEBI:58359"/>
    </ligand>
</feature>
<evidence type="ECO:0000256" key="8">
    <source>
        <dbReference type="ARBA" id="ARBA00022962"/>
    </source>
</evidence>
<evidence type="ECO:0000256" key="11">
    <source>
        <dbReference type="HAMAP-Rule" id="MF_01227"/>
    </source>
</evidence>
<feature type="binding site" evidence="11">
    <location>
        <position position="461"/>
    </location>
    <ligand>
        <name>L-glutamine</name>
        <dbReference type="ChEBI" id="CHEBI:58359"/>
    </ligand>
</feature>
<dbReference type="UniPathway" id="UPA00159">
    <property type="reaction ID" value="UER00277"/>
</dbReference>
<feature type="domain" description="CTP synthase N-terminal" evidence="13">
    <location>
        <begin position="3"/>
        <end position="265"/>
    </location>
</feature>
<dbReference type="GO" id="GO:0044210">
    <property type="term" value="P:'de novo' CTP biosynthetic process"/>
    <property type="evidence" value="ECO:0007669"/>
    <property type="project" value="UniProtKB-UniRule"/>
</dbReference>
<evidence type="ECO:0000256" key="2">
    <source>
        <dbReference type="ARBA" id="ARBA00007533"/>
    </source>
</evidence>
<dbReference type="CDD" id="cd01746">
    <property type="entry name" value="GATase1_CTP_Synthase"/>
    <property type="match status" value="1"/>
</dbReference>
<dbReference type="GO" id="GO:0003883">
    <property type="term" value="F:CTP synthase activity"/>
    <property type="evidence" value="ECO:0007669"/>
    <property type="project" value="UniProtKB-UniRule"/>
</dbReference>
<dbReference type="InterPro" id="IPR029062">
    <property type="entry name" value="Class_I_gatase-like"/>
</dbReference>
<dbReference type="FunFam" id="3.40.50.880:FF:000002">
    <property type="entry name" value="CTP synthase"/>
    <property type="match status" value="1"/>
</dbReference>
<dbReference type="InterPro" id="IPR033828">
    <property type="entry name" value="GATase1_CTP_Synthase"/>
</dbReference>
<evidence type="ECO:0000256" key="4">
    <source>
        <dbReference type="ARBA" id="ARBA00022723"/>
    </source>
</evidence>
<comment type="pathway">
    <text evidence="1 11">Pyrimidine metabolism; CTP biosynthesis via de novo pathway; CTP from UDP: step 2/2.</text>
</comment>
<feature type="binding site" evidence="11">
    <location>
        <position position="13"/>
    </location>
    <ligand>
        <name>CTP</name>
        <dbReference type="ChEBI" id="CHEBI:37563"/>
        <note>allosteric inhibitor</note>
    </ligand>
</feature>
<comment type="function">
    <text evidence="11">Catalyzes the ATP-dependent amination of UTP to CTP with either L-glutamine or ammonia as the source of nitrogen. Regulates intracellular CTP levels through interactions with the four ribonucleotide triphosphates.</text>
</comment>
<evidence type="ECO:0000259" key="12">
    <source>
        <dbReference type="Pfam" id="PF00117"/>
    </source>
</evidence>
<protein>
    <recommendedName>
        <fullName evidence="11">CTP synthase</fullName>
        <ecNumber evidence="11">6.3.4.2</ecNumber>
    </recommendedName>
    <alternativeName>
        <fullName evidence="11">Cytidine 5'-triphosphate synthase</fullName>
    </alternativeName>
    <alternativeName>
        <fullName evidence="11">Cytidine triphosphate synthetase</fullName>
        <shortName evidence="11">CTP synthetase</shortName>
        <shortName evidence="11">CTPS</shortName>
    </alternativeName>
    <alternativeName>
        <fullName evidence="11">UTP--ammonia ligase</fullName>
    </alternativeName>
</protein>
<feature type="binding site" evidence="11">
    <location>
        <position position="353"/>
    </location>
    <ligand>
        <name>L-glutamine</name>
        <dbReference type="ChEBI" id="CHEBI:58359"/>
    </ligand>
</feature>
<dbReference type="GO" id="GO:0005524">
    <property type="term" value="F:ATP binding"/>
    <property type="evidence" value="ECO:0007669"/>
    <property type="project" value="UniProtKB-KW"/>
</dbReference>
<dbReference type="NCBIfam" id="NF003792">
    <property type="entry name" value="PRK05380.1"/>
    <property type="match status" value="1"/>
</dbReference>
<comment type="catalytic activity">
    <reaction evidence="11">
        <text>UTP + NH4(+) + ATP = CTP + ADP + phosphate + 2 H(+)</text>
        <dbReference type="Rhea" id="RHEA:16597"/>
        <dbReference type="ChEBI" id="CHEBI:15378"/>
        <dbReference type="ChEBI" id="CHEBI:28938"/>
        <dbReference type="ChEBI" id="CHEBI:30616"/>
        <dbReference type="ChEBI" id="CHEBI:37563"/>
        <dbReference type="ChEBI" id="CHEBI:43474"/>
        <dbReference type="ChEBI" id="CHEBI:46398"/>
        <dbReference type="ChEBI" id="CHEBI:456216"/>
    </reaction>
</comment>
<dbReference type="InterPro" id="IPR017456">
    <property type="entry name" value="CTP_synthase_N"/>
</dbReference>
<feature type="binding site" evidence="11">
    <location>
        <position position="71"/>
    </location>
    <ligand>
        <name>ATP</name>
        <dbReference type="ChEBI" id="CHEBI:30616"/>
    </ligand>
</feature>
<dbReference type="FunFam" id="3.40.50.300:FF:000009">
    <property type="entry name" value="CTP synthase"/>
    <property type="match status" value="1"/>
</dbReference>
<dbReference type="InterPro" id="IPR017926">
    <property type="entry name" value="GATASE"/>
</dbReference>
<reference evidence="14" key="1">
    <citation type="journal article" date="2010" name="Stand. Genomic Sci.">
        <title>Complete genome sequence of Denitrovibrio acetiphilus type strain (N2460).</title>
        <authorList>
            <person name="Kiss H."/>
            <person name="Lang E."/>
            <person name="Lapidus A."/>
            <person name="Copeland A."/>
            <person name="Nolan M."/>
            <person name="Glavina Del Rio T."/>
            <person name="Chen F."/>
            <person name="Lucas S."/>
            <person name="Tice H."/>
            <person name="Cheng J.F."/>
            <person name="Han C."/>
            <person name="Goodwin L."/>
            <person name="Pitluck S."/>
            <person name="Liolios K."/>
            <person name="Pati A."/>
            <person name="Ivanova N."/>
            <person name="Mavromatis K."/>
            <person name="Chen A."/>
            <person name="Palaniappan K."/>
            <person name="Land M."/>
            <person name="Hauser L."/>
            <person name="Chang Y.J."/>
            <person name="Jeffries C.D."/>
            <person name="Detter J.C."/>
            <person name="Brettin T."/>
            <person name="Spring S."/>
            <person name="Rohde M."/>
            <person name="Goker M."/>
            <person name="Woyke T."/>
            <person name="Bristow J."/>
            <person name="Eisen J.A."/>
            <person name="Markowitz V."/>
            <person name="Hugenholtz P."/>
            <person name="Kyrpides N.C."/>
            <person name="Klenk H.P."/>
        </authorList>
    </citation>
    <scope>NUCLEOTIDE SEQUENCE [LARGE SCALE GENOMIC DNA]</scope>
    <source>
        <strain evidence="14">DSM 12809</strain>
    </source>
</reference>
<dbReference type="GO" id="GO:0097268">
    <property type="term" value="C:cytoophidium"/>
    <property type="evidence" value="ECO:0007669"/>
    <property type="project" value="UniProtKB-ARBA"/>
</dbReference>
<feature type="active site" evidence="11">
    <location>
        <position position="508"/>
    </location>
</feature>
<feature type="binding site" evidence="11">
    <location>
        <position position="139"/>
    </location>
    <ligand>
        <name>Mg(2+)</name>
        <dbReference type="ChEBI" id="CHEBI:18420"/>
    </ligand>
</feature>
<dbReference type="SUPFAM" id="SSF52317">
    <property type="entry name" value="Class I glutamine amidotransferase-like"/>
    <property type="match status" value="1"/>
</dbReference>
<dbReference type="GO" id="GO:0004359">
    <property type="term" value="F:glutaminase activity"/>
    <property type="evidence" value="ECO:0007669"/>
    <property type="project" value="RHEA"/>
</dbReference>
<dbReference type="OrthoDB" id="9801107at2"/>
<feature type="binding site" evidence="11">
    <location>
        <begin position="146"/>
        <end position="148"/>
    </location>
    <ligand>
        <name>CTP</name>
        <dbReference type="ChEBI" id="CHEBI:37563"/>
        <note>allosteric inhibitor</note>
    </ligand>
</feature>
<comment type="subunit">
    <text evidence="11">Homotetramer.</text>
</comment>
<feature type="active site" evidence="11">
    <location>
        <position position="506"/>
    </location>
</feature>
<dbReference type="STRING" id="522772.Dacet_1304"/>
<dbReference type="KEGG" id="dap:Dacet_1304"/>
<dbReference type="Pfam" id="PF00117">
    <property type="entry name" value="GATase"/>
    <property type="match status" value="1"/>
</dbReference>
<dbReference type="EC" id="6.3.4.2" evidence="11"/>
<evidence type="ECO:0000313" key="14">
    <source>
        <dbReference type="EMBL" id="ADD68076.1"/>
    </source>
</evidence>
<dbReference type="PROSITE" id="PS51273">
    <property type="entry name" value="GATASE_TYPE_1"/>
    <property type="match status" value="1"/>
</dbReference>
<organism evidence="14 15">
    <name type="scientific">Denitrovibrio acetiphilus (strain DSM 12809 / NBRC 114555 / N2460)</name>
    <dbReference type="NCBI Taxonomy" id="522772"/>
    <lineage>
        <taxon>Bacteria</taxon>
        <taxon>Pseudomonadati</taxon>
        <taxon>Deferribacterota</taxon>
        <taxon>Deferribacteres</taxon>
        <taxon>Deferribacterales</taxon>
        <taxon>Geovibrionaceae</taxon>
        <taxon>Denitrovibrio</taxon>
    </lineage>
</organism>
<dbReference type="eggNOG" id="COG0504">
    <property type="taxonomic scope" value="Bacteria"/>
</dbReference>
<comment type="caution">
    <text evidence="11">Lacks conserved residue(s) required for the propagation of feature annotation.</text>
</comment>
<dbReference type="GO" id="GO:0042802">
    <property type="term" value="F:identical protein binding"/>
    <property type="evidence" value="ECO:0007669"/>
    <property type="project" value="TreeGrafter"/>
</dbReference>
<keyword evidence="4 11" id="KW-0479">Metal-binding</keyword>
<dbReference type="GO" id="GO:0046872">
    <property type="term" value="F:metal ion binding"/>
    <property type="evidence" value="ECO:0007669"/>
    <property type="project" value="UniProtKB-KW"/>
</dbReference>
<feature type="binding site" evidence="11">
    <location>
        <begin position="186"/>
        <end position="191"/>
    </location>
    <ligand>
        <name>CTP</name>
        <dbReference type="ChEBI" id="CHEBI:37563"/>
        <note>allosteric inhibitor</note>
    </ligand>
</feature>
<feature type="binding site" evidence="11">
    <location>
        <begin position="381"/>
        <end position="384"/>
    </location>
    <ligand>
        <name>L-glutamine</name>
        <dbReference type="ChEBI" id="CHEBI:58359"/>
    </ligand>
</feature>
<proteinExistence type="inferred from homology"/>
<gene>
    <name evidence="11" type="primary">pyrG</name>
    <name evidence="14" type="ordered locus">Dacet_1304</name>
</gene>
<feature type="binding site" evidence="11">
    <location>
        <begin position="14"/>
        <end position="19"/>
    </location>
    <ligand>
        <name>ATP</name>
        <dbReference type="ChEBI" id="CHEBI:30616"/>
    </ligand>
</feature>
<keyword evidence="5 11" id="KW-0547">Nucleotide-binding</keyword>
<dbReference type="AlphaFoldDB" id="D4H7S7"/>
<feature type="binding site" evidence="11">
    <location>
        <position position="13"/>
    </location>
    <ligand>
        <name>UTP</name>
        <dbReference type="ChEBI" id="CHEBI:46398"/>
    </ligand>
</feature>
<comment type="catalytic activity">
    <reaction evidence="11">
        <text>L-glutamine + H2O = L-glutamate + NH4(+)</text>
        <dbReference type="Rhea" id="RHEA:15889"/>
        <dbReference type="ChEBI" id="CHEBI:15377"/>
        <dbReference type="ChEBI" id="CHEBI:28938"/>
        <dbReference type="ChEBI" id="CHEBI:29985"/>
        <dbReference type="ChEBI" id="CHEBI:58359"/>
    </reaction>
</comment>
<dbReference type="MEROPS" id="C26.964"/>
<dbReference type="SUPFAM" id="SSF52540">
    <property type="entry name" value="P-loop containing nucleoside triphosphate hydrolases"/>
    <property type="match status" value="1"/>
</dbReference>
<dbReference type="InterPro" id="IPR004468">
    <property type="entry name" value="CTP_synthase"/>
</dbReference>
<keyword evidence="8 11" id="KW-0315">Glutamine amidotransferase</keyword>
<dbReference type="Proteomes" id="UP000002012">
    <property type="component" value="Chromosome"/>
</dbReference>
<feature type="binding site" evidence="11">
    <location>
        <position position="222"/>
    </location>
    <ligand>
        <name>CTP</name>
        <dbReference type="ChEBI" id="CHEBI:37563"/>
        <note>allosteric inhibitor</note>
    </ligand>
</feature>
<name>D4H7S7_DENA2</name>
<evidence type="ECO:0000256" key="7">
    <source>
        <dbReference type="ARBA" id="ARBA00022842"/>
    </source>
</evidence>
<evidence type="ECO:0000256" key="3">
    <source>
        <dbReference type="ARBA" id="ARBA00022598"/>
    </source>
</evidence>
<feature type="active site" description="Nucleophile; for glutamine hydrolysis" evidence="11">
    <location>
        <position position="380"/>
    </location>
</feature>
<dbReference type="PaxDb" id="522772-Dacet_1304"/>
<keyword evidence="7 11" id="KW-0460">Magnesium</keyword>
<keyword evidence="9 11" id="KW-0665">Pyrimidine biosynthesis</keyword>
<dbReference type="GO" id="GO:0019856">
    <property type="term" value="P:pyrimidine nucleobase biosynthetic process"/>
    <property type="evidence" value="ECO:0007669"/>
    <property type="project" value="TreeGrafter"/>
</dbReference>
<dbReference type="PANTHER" id="PTHR11550:SF0">
    <property type="entry name" value="CTP SYNTHASE-RELATED"/>
    <property type="match status" value="1"/>
</dbReference>
<evidence type="ECO:0000256" key="1">
    <source>
        <dbReference type="ARBA" id="ARBA00005171"/>
    </source>
</evidence>
<keyword evidence="6 11" id="KW-0067">ATP-binding</keyword>
<feature type="binding site" evidence="11">
    <location>
        <position position="222"/>
    </location>
    <ligand>
        <name>UTP</name>
        <dbReference type="ChEBI" id="CHEBI:46398"/>
    </ligand>
</feature>
<dbReference type="RefSeq" id="WP_013010598.1">
    <property type="nucleotide sequence ID" value="NC_013943.1"/>
</dbReference>
<dbReference type="InterPro" id="IPR027417">
    <property type="entry name" value="P-loop_NTPase"/>
</dbReference>
<dbReference type="NCBIfam" id="TIGR00337">
    <property type="entry name" value="PyrG"/>
    <property type="match status" value="1"/>
</dbReference>
<dbReference type="GO" id="GO:0005829">
    <property type="term" value="C:cytosol"/>
    <property type="evidence" value="ECO:0007669"/>
    <property type="project" value="TreeGrafter"/>
</dbReference>
<dbReference type="InParanoid" id="D4H7S7"/>
<keyword evidence="15" id="KW-1185">Reference proteome</keyword>
<evidence type="ECO:0000313" key="15">
    <source>
        <dbReference type="Proteomes" id="UP000002012"/>
    </source>
</evidence>
<dbReference type="HAMAP" id="MF_01227">
    <property type="entry name" value="PyrG"/>
    <property type="match status" value="1"/>
</dbReference>
<comment type="activity regulation">
    <text evidence="11">Allosterically activated by GTP, when glutamine is the substrate; GTP has no effect on the reaction when ammonia is the substrate. The allosteric effector GTP functions by stabilizing the protein conformation that binds the tetrahedral intermediate(s) formed during glutamine hydrolysis. Inhibited by the product CTP, via allosteric rather than competitive inhibition.</text>
</comment>
<comment type="similarity">
    <text evidence="2 11">Belongs to the CTP synthase family.</text>
</comment>